<dbReference type="Gene3D" id="3.40.50.300">
    <property type="entry name" value="P-loop containing nucleotide triphosphate hydrolases"/>
    <property type="match status" value="1"/>
</dbReference>
<dbReference type="SUPFAM" id="SSF81383">
    <property type="entry name" value="F-box domain"/>
    <property type="match status" value="1"/>
</dbReference>
<dbReference type="GO" id="GO:0019005">
    <property type="term" value="C:SCF ubiquitin ligase complex"/>
    <property type="evidence" value="ECO:0007669"/>
    <property type="project" value="TreeGrafter"/>
</dbReference>
<organism evidence="1 2">
    <name type="scientific">Macrostomum lignano</name>
    <dbReference type="NCBI Taxonomy" id="282301"/>
    <lineage>
        <taxon>Eukaryota</taxon>
        <taxon>Metazoa</taxon>
        <taxon>Spiralia</taxon>
        <taxon>Lophotrochozoa</taxon>
        <taxon>Platyhelminthes</taxon>
        <taxon>Rhabditophora</taxon>
        <taxon>Macrostomorpha</taxon>
        <taxon>Macrostomida</taxon>
        <taxon>Macrostomidae</taxon>
        <taxon>Macrostomum</taxon>
    </lineage>
</organism>
<dbReference type="Proteomes" id="UP000095280">
    <property type="component" value="Unplaced"/>
</dbReference>
<keyword evidence="1" id="KW-1185">Reference proteome</keyword>
<dbReference type="SMART" id="SM00256">
    <property type="entry name" value="FBOX"/>
    <property type="match status" value="1"/>
</dbReference>
<evidence type="ECO:0000313" key="1">
    <source>
        <dbReference type="Proteomes" id="UP000095280"/>
    </source>
</evidence>
<accession>A0A1I8IL65</accession>
<dbReference type="Pfam" id="PF12937">
    <property type="entry name" value="F-box-like"/>
    <property type="match status" value="1"/>
</dbReference>
<dbReference type="PANTHER" id="PTHR16008:SF4">
    <property type="entry name" value="F-BOX ONLY PROTEIN 4"/>
    <property type="match status" value="1"/>
</dbReference>
<dbReference type="InterPro" id="IPR036047">
    <property type="entry name" value="F-box-like_dom_sf"/>
</dbReference>
<name>A0A1I8IL65_9PLAT</name>
<protein>
    <submittedName>
        <fullName evidence="2">F-box domain-containing protein</fullName>
    </submittedName>
</protein>
<dbReference type="InterPro" id="IPR001810">
    <property type="entry name" value="F-box_dom"/>
</dbReference>
<dbReference type="InterPro" id="IPR027417">
    <property type="entry name" value="P-loop_NTPase"/>
</dbReference>
<proteinExistence type="predicted"/>
<dbReference type="PROSITE" id="PS50181">
    <property type="entry name" value="FBOX"/>
    <property type="match status" value="1"/>
</dbReference>
<dbReference type="GO" id="GO:0031146">
    <property type="term" value="P:SCF-dependent proteasomal ubiquitin-dependent protein catabolic process"/>
    <property type="evidence" value="ECO:0007669"/>
    <property type="project" value="InterPro"/>
</dbReference>
<dbReference type="InterPro" id="IPR039588">
    <property type="entry name" value="FBXO4"/>
</dbReference>
<dbReference type="AlphaFoldDB" id="A0A1I8IL65"/>
<evidence type="ECO:0000313" key="2">
    <source>
        <dbReference type="WBParaSite" id="maker-uti_cns_0013610-snap-gene-0.2-mRNA-1"/>
    </source>
</evidence>
<dbReference type="PANTHER" id="PTHR16008">
    <property type="entry name" value="F-BOX ONLY PROTEIN 4"/>
    <property type="match status" value="1"/>
</dbReference>
<dbReference type="OrthoDB" id="3219396at2759"/>
<dbReference type="WBParaSite" id="maker-uti_cns_0013610-snap-gene-0.2-mRNA-1">
    <property type="protein sequence ID" value="maker-uti_cns_0013610-snap-gene-0.2-mRNA-1"/>
    <property type="gene ID" value="maker-uti_cns_0013610-snap-gene-0.2"/>
</dbReference>
<dbReference type="STRING" id="282301.A0A1I8IL65"/>
<reference evidence="2" key="1">
    <citation type="submission" date="2016-11" db="UniProtKB">
        <authorList>
            <consortium name="WormBaseParasite"/>
        </authorList>
    </citation>
    <scope>IDENTIFICATION</scope>
</reference>
<dbReference type="Gene3D" id="1.20.1280.50">
    <property type="match status" value="1"/>
</dbReference>
<sequence>MSFLSNTLYNLNQYIRERLGHSREASGQRLSHQQSLTEETAEDAASSSSTTVDIQSLLPPEILLNIFAYLNAQDLCSCACVSRQFNQIGSDELLWQFLLNRDLPTWSRLSRDRNPDSLIGQVSSKEVYIRCCPMVRQNTPPAAWYLPGGLGYERVRQYLSKRWKRNPKFALLGSGIESRRTSKLVYSLVHNRLGQQFEPINMINGVDGIGSGITYRMTSDDGGSYVFDLLTLYSCRREDRERQLGEAQRVRASILLQLQPAAGGADAGEGDRGEATAGQQSRRRYQVIPTITRLELDGLIYTVDAESSPQEVAESQPELEAFAAALQPNRPVLVLPLIGRSDNCRTVSCMQTIQALKLGQLPNPWCVQASDSRELSAMAQSLVWMMGHT</sequence>
<dbReference type="GO" id="GO:0000209">
    <property type="term" value="P:protein polyubiquitination"/>
    <property type="evidence" value="ECO:0007669"/>
    <property type="project" value="TreeGrafter"/>
</dbReference>